<sequence length="83" mass="9832">MTCGKVVKCKGLMQLRKITRRYLRNCRKIKKTTTNKRIYTRKLNWKISLNEGIDFYETFTLIVRYESIRIFLAIAAGNNLELA</sequence>
<dbReference type="AlphaFoldDB" id="A0ABD2A189"/>
<proteinExistence type="predicted"/>
<dbReference type="Proteomes" id="UP001607302">
    <property type="component" value="Unassembled WGS sequence"/>
</dbReference>
<keyword evidence="2" id="KW-1185">Reference proteome</keyword>
<protein>
    <submittedName>
        <fullName evidence="1">Mitochondrial protein-like</fullName>
    </submittedName>
</protein>
<dbReference type="EMBL" id="JAUDFV010000156">
    <property type="protein sequence ID" value="KAL2714358.1"/>
    <property type="molecule type" value="Genomic_DNA"/>
</dbReference>
<organism evidence="1 2">
    <name type="scientific">Vespula squamosa</name>
    <name type="common">Southern yellow jacket</name>
    <name type="synonym">Wasp</name>
    <dbReference type="NCBI Taxonomy" id="30214"/>
    <lineage>
        <taxon>Eukaryota</taxon>
        <taxon>Metazoa</taxon>
        <taxon>Ecdysozoa</taxon>
        <taxon>Arthropoda</taxon>
        <taxon>Hexapoda</taxon>
        <taxon>Insecta</taxon>
        <taxon>Pterygota</taxon>
        <taxon>Neoptera</taxon>
        <taxon>Endopterygota</taxon>
        <taxon>Hymenoptera</taxon>
        <taxon>Apocrita</taxon>
        <taxon>Aculeata</taxon>
        <taxon>Vespoidea</taxon>
        <taxon>Vespidae</taxon>
        <taxon>Vespinae</taxon>
        <taxon>Vespula</taxon>
    </lineage>
</organism>
<evidence type="ECO:0000313" key="2">
    <source>
        <dbReference type="Proteomes" id="UP001607302"/>
    </source>
</evidence>
<comment type="caution">
    <text evidence="1">The sequence shown here is derived from an EMBL/GenBank/DDBJ whole genome shotgun (WGS) entry which is preliminary data.</text>
</comment>
<name>A0ABD2A189_VESSQ</name>
<evidence type="ECO:0000313" key="1">
    <source>
        <dbReference type="EMBL" id="KAL2714358.1"/>
    </source>
</evidence>
<gene>
    <name evidence="1" type="ORF">V1478_015543</name>
</gene>
<reference evidence="1 2" key="1">
    <citation type="journal article" date="2024" name="Ann. Entomol. Soc. Am.">
        <title>Genomic analyses of the southern and eastern yellowjacket wasps (Hymenoptera: Vespidae) reveal evolutionary signatures of social life.</title>
        <authorList>
            <person name="Catto M.A."/>
            <person name="Caine P.B."/>
            <person name="Orr S.E."/>
            <person name="Hunt B.G."/>
            <person name="Goodisman M.A.D."/>
        </authorList>
    </citation>
    <scope>NUCLEOTIDE SEQUENCE [LARGE SCALE GENOMIC DNA]</scope>
    <source>
        <strain evidence="1">233</strain>
        <tissue evidence="1">Head and thorax</tissue>
    </source>
</reference>
<accession>A0ABD2A189</accession>